<organism evidence="1 2">
    <name type="scientific">Urochloa decumbens</name>
    <dbReference type="NCBI Taxonomy" id="240449"/>
    <lineage>
        <taxon>Eukaryota</taxon>
        <taxon>Viridiplantae</taxon>
        <taxon>Streptophyta</taxon>
        <taxon>Embryophyta</taxon>
        <taxon>Tracheophyta</taxon>
        <taxon>Spermatophyta</taxon>
        <taxon>Magnoliopsida</taxon>
        <taxon>Liliopsida</taxon>
        <taxon>Poales</taxon>
        <taxon>Poaceae</taxon>
        <taxon>PACMAD clade</taxon>
        <taxon>Panicoideae</taxon>
        <taxon>Panicodae</taxon>
        <taxon>Paniceae</taxon>
        <taxon>Melinidinae</taxon>
        <taxon>Urochloa</taxon>
    </lineage>
</organism>
<dbReference type="EMBL" id="OZ075113">
    <property type="protein sequence ID" value="CAL5019136.1"/>
    <property type="molecule type" value="Genomic_DNA"/>
</dbReference>
<protein>
    <submittedName>
        <fullName evidence="1">Uncharacterized protein</fullName>
    </submittedName>
</protein>
<sequence>MNKIDSASHCSGSSSNLNLRLTLSSNPCSYAMLSSQPSCLFPLHVLTVSSSSPVTVGPVRGSASTVLCPTMASCAAETGLVAMDCLVVCCCCPCLVLQVTVFLFVRLPKKVVVKTKRIILRRWHRRRRPVASSRGVPGFTAASAGLKLEELLDLNDGFEAAFGIGDGAATDGWKEERCFPVDDNDDGVWEAIIEQEGLFWFGSFWGRPEREGSADDQMGAGSFRLPVRLERVCE</sequence>
<accession>A0ABC9CE03</accession>
<name>A0ABC9CE03_9POAL</name>
<dbReference type="AlphaFoldDB" id="A0ABC9CE03"/>
<evidence type="ECO:0000313" key="1">
    <source>
        <dbReference type="EMBL" id="CAL5019136.1"/>
    </source>
</evidence>
<dbReference type="PANTHER" id="PTHR33264">
    <property type="entry name" value="EXPRESSED PROTEIN"/>
    <property type="match status" value="1"/>
</dbReference>
<keyword evidence="2" id="KW-1185">Reference proteome</keyword>
<proteinExistence type="predicted"/>
<gene>
    <name evidence="1" type="ORF">URODEC1_LOCUS74580</name>
</gene>
<evidence type="ECO:0000313" key="2">
    <source>
        <dbReference type="Proteomes" id="UP001497457"/>
    </source>
</evidence>
<dbReference type="Proteomes" id="UP001497457">
    <property type="component" value="Chromosome 3rd"/>
</dbReference>
<dbReference type="PANTHER" id="PTHR33264:SF27">
    <property type="entry name" value="TRANSMEMBRANE PROTEIN"/>
    <property type="match status" value="1"/>
</dbReference>
<reference evidence="1" key="1">
    <citation type="submission" date="2024-10" db="EMBL/GenBank/DDBJ databases">
        <authorList>
            <person name="Ryan C."/>
        </authorList>
    </citation>
    <scope>NUCLEOTIDE SEQUENCE [LARGE SCALE GENOMIC DNA]</scope>
</reference>